<reference evidence="2 3" key="1">
    <citation type="submission" date="2018-06" db="EMBL/GenBank/DDBJ databases">
        <authorList>
            <consortium name="PulseNet: The National Subtyping Network for Foodborne Disease Surveillance"/>
            <person name="Tarr C.L."/>
            <person name="Trees E."/>
            <person name="Katz L.S."/>
            <person name="Carleton-Romer H.A."/>
            <person name="Stroika S."/>
            <person name="Kucerova Z."/>
            <person name="Roache K.F."/>
            <person name="Sabol A.L."/>
            <person name="Besser J."/>
            <person name="Gerner-Smidt P."/>
        </authorList>
    </citation>
    <scope>NUCLEOTIDE SEQUENCE [LARGE SCALE GENOMIC DNA]</scope>
    <source>
        <strain evidence="2 3">PNUSAL000134</strain>
    </source>
</reference>
<accession>A0AAN3BES0</accession>
<sequence>MDQYHFKNLDIQEYEIDCNFMRKRRLELEYTQTYMAFCLGYKRSSSYYKYENGDQDLRAVHLPILAQLLECDIDTLFKKK</sequence>
<dbReference type="Pfam" id="PF01381">
    <property type="entry name" value="HTH_3"/>
    <property type="match status" value="1"/>
</dbReference>
<dbReference type="SUPFAM" id="SSF47413">
    <property type="entry name" value="lambda repressor-like DNA-binding domains"/>
    <property type="match status" value="1"/>
</dbReference>
<name>A0AAN3BES0_LISMN</name>
<dbReference type="EMBL" id="AAAREG010000024">
    <property type="protein sequence ID" value="EAE2355623.1"/>
    <property type="molecule type" value="Genomic_DNA"/>
</dbReference>
<evidence type="ECO:0000259" key="1">
    <source>
        <dbReference type="PROSITE" id="PS50943"/>
    </source>
</evidence>
<organism evidence="2 3">
    <name type="scientific">Listeria monocytogenes</name>
    <dbReference type="NCBI Taxonomy" id="1639"/>
    <lineage>
        <taxon>Bacteria</taxon>
        <taxon>Bacillati</taxon>
        <taxon>Bacillota</taxon>
        <taxon>Bacilli</taxon>
        <taxon>Bacillales</taxon>
        <taxon>Listeriaceae</taxon>
        <taxon>Listeria</taxon>
    </lineage>
</organism>
<dbReference type="AlphaFoldDB" id="A0AAN3BES0"/>
<feature type="domain" description="HTH cro/C1-type" evidence="1">
    <location>
        <begin position="21"/>
        <end position="76"/>
    </location>
</feature>
<gene>
    <name evidence="2" type="ORF">Y261_14900</name>
</gene>
<dbReference type="GO" id="GO:0003677">
    <property type="term" value="F:DNA binding"/>
    <property type="evidence" value="ECO:0007669"/>
    <property type="project" value="InterPro"/>
</dbReference>
<dbReference type="PROSITE" id="PS50943">
    <property type="entry name" value="HTH_CROC1"/>
    <property type="match status" value="1"/>
</dbReference>
<protein>
    <submittedName>
        <fullName evidence="2">XRE family transcriptional regulator</fullName>
    </submittedName>
</protein>
<dbReference type="Proteomes" id="UP000336166">
    <property type="component" value="Unassembled WGS sequence"/>
</dbReference>
<evidence type="ECO:0000313" key="2">
    <source>
        <dbReference type="EMBL" id="EAE2355623.1"/>
    </source>
</evidence>
<dbReference type="Gene3D" id="1.10.260.40">
    <property type="entry name" value="lambda repressor-like DNA-binding domains"/>
    <property type="match status" value="1"/>
</dbReference>
<proteinExistence type="predicted"/>
<dbReference type="InterPro" id="IPR010982">
    <property type="entry name" value="Lambda_DNA-bd_dom_sf"/>
</dbReference>
<comment type="caution">
    <text evidence="2">The sequence shown here is derived from an EMBL/GenBank/DDBJ whole genome shotgun (WGS) entry which is preliminary data.</text>
</comment>
<dbReference type="SMART" id="SM00530">
    <property type="entry name" value="HTH_XRE"/>
    <property type="match status" value="1"/>
</dbReference>
<evidence type="ECO:0000313" key="3">
    <source>
        <dbReference type="Proteomes" id="UP000336166"/>
    </source>
</evidence>
<dbReference type="InterPro" id="IPR001387">
    <property type="entry name" value="Cro/C1-type_HTH"/>
</dbReference>